<keyword evidence="1" id="KW-0812">Transmembrane</keyword>
<feature type="transmembrane region" description="Helical" evidence="1">
    <location>
        <begin position="12"/>
        <end position="29"/>
    </location>
</feature>
<feature type="transmembrane region" description="Helical" evidence="1">
    <location>
        <begin position="50"/>
        <end position="70"/>
    </location>
</feature>
<name>A0A540NPR0_MALBA</name>
<dbReference type="EMBL" id="VIEB01000014">
    <property type="protein sequence ID" value="TQE13015.1"/>
    <property type="molecule type" value="Genomic_DNA"/>
</dbReference>
<sequence>MESSFREGKNEILIISSLILLLLSFSDMYSNFRTGQSCMKRYSREGKNEILIISSLILLLLSFSDVYSNFSNLTSSSFLREGKRSKGGRCWHLLKPHNSR</sequence>
<keyword evidence="3" id="KW-1185">Reference proteome</keyword>
<keyword evidence="1" id="KW-1133">Transmembrane helix</keyword>
<dbReference type="AlphaFoldDB" id="A0A540NPR0"/>
<gene>
    <name evidence="2" type="ORF">C1H46_001390</name>
</gene>
<dbReference type="Proteomes" id="UP000315295">
    <property type="component" value="Unassembled WGS sequence"/>
</dbReference>
<evidence type="ECO:0000313" key="2">
    <source>
        <dbReference type="EMBL" id="TQE13015.1"/>
    </source>
</evidence>
<organism evidence="2 3">
    <name type="scientific">Malus baccata</name>
    <name type="common">Siberian crab apple</name>
    <name type="synonym">Pyrus baccata</name>
    <dbReference type="NCBI Taxonomy" id="106549"/>
    <lineage>
        <taxon>Eukaryota</taxon>
        <taxon>Viridiplantae</taxon>
        <taxon>Streptophyta</taxon>
        <taxon>Embryophyta</taxon>
        <taxon>Tracheophyta</taxon>
        <taxon>Spermatophyta</taxon>
        <taxon>Magnoliopsida</taxon>
        <taxon>eudicotyledons</taxon>
        <taxon>Gunneridae</taxon>
        <taxon>Pentapetalae</taxon>
        <taxon>rosids</taxon>
        <taxon>fabids</taxon>
        <taxon>Rosales</taxon>
        <taxon>Rosaceae</taxon>
        <taxon>Amygdaloideae</taxon>
        <taxon>Maleae</taxon>
        <taxon>Malus</taxon>
    </lineage>
</organism>
<proteinExistence type="predicted"/>
<comment type="caution">
    <text evidence="2">The sequence shown here is derived from an EMBL/GenBank/DDBJ whole genome shotgun (WGS) entry which is preliminary data.</text>
</comment>
<evidence type="ECO:0000313" key="3">
    <source>
        <dbReference type="Proteomes" id="UP000315295"/>
    </source>
</evidence>
<accession>A0A540NPR0</accession>
<protein>
    <submittedName>
        <fullName evidence="2">Uncharacterized protein</fullName>
    </submittedName>
</protein>
<keyword evidence="1" id="KW-0472">Membrane</keyword>
<reference evidence="2 3" key="1">
    <citation type="journal article" date="2019" name="G3 (Bethesda)">
        <title>Sequencing of a Wild Apple (Malus baccata) Genome Unravels the Differences Between Cultivated and Wild Apple Species Regarding Disease Resistance and Cold Tolerance.</title>
        <authorList>
            <person name="Chen X."/>
        </authorList>
    </citation>
    <scope>NUCLEOTIDE SEQUENCE [LARGE SCALE GENOMIC DNA]</scope>
    <source>
        <strain evidence="3">cv. Shandingzi</strain>
        <tissue evidence="2">Leaves</tissue>
    </source>
</reference>
<evidence type="ECO:0000256" key="1">
    <source>
        <dbReference type="SAM" id="Phobius"/>
    </source>
</evidence>